<evidence type="ECO:0000256" key="4">
    <source>
        <dbReference type="ARBA" id="ARBA00022692"/>
    </source>
</evidence>
<dbReference type="SUPFAM" id="SSF49464">
    <property type="entry name" value="Carboxypeptidase regulatory domain-like"/>
    <property type="match status" value="1"/>
</dbReference>
<dbReference type="PROSITE" id="PS52016">
    <property type="entry name" value="TONB_DEPENDENT_REC_3"/>
    <property type="match status" value="1"/>
</dbReference>
<dbReference type="OrthoDB" id="9768177at2"/>
<dbReference type="Pfam" id="PF00593">
    <property type="entry name" value="TonB_dep_Rec_b-barrel"/>
    <property type="match status" value="1"/>
</dbReference>
<keyword evidence="4 8" id="KW-0812">Transmembrane</keyword>
<sequence>MKHFHYLILICLLFFSISSFAQEISLHGQVTGVSGEAIIGANIKVKNKSVGSITDINGKYNIKAAPNDILIVSYIGYITQEINIKGSKVVNISLLEDTKKLDEVVVVGYGKQRKIDLTGSVSSANIDEFRKSPNTNLVQSLQGAVSGLNIGQVTAAGQTPSISIRGANTISGNSSVLIILDGIQYNNSLSSINPNDIASIDVLKDASSTAVYGAQAANGVILITTKKGAVNQKPRVTFSSSYTTQTPTVNLRPMNRQEYLDHVRDLYWDKAYLTDGSLNPAFNVATYVDPSMKDSNGNLSSNDFNWWKAATKTGYILENQLSVVGGSEKVNYLISGSSTNQTGFIINDKFKRQSLRVNLESQVTPWMKLGVQSFGSFVNQDGAEPSLWEIETQSPLLTPYDSNGNLIPYPFNTLDKNPFMTYLVDDYERHNFLFANIYSEIAFPFIKGLKYRFNYGNNYRTDIHNWASIYGAGITGEAYKENTQYADYTFDNILSYEKNFGKHNVNLTFVYGSAERKNNYTKADATGFDRLTLGYNNLNLATKQYTYSSAWREALNYQMARLNYKFSDKYLLTTTLRRDGFSGFATNEKYAYFPSVALGWLISEESFFKVKWVDLLKVRPGYGVSGNQTGRYSSLAKVTTSNAYVYGDGGSTVVGQELSSLGNTDLKWEKTTGINLGVDFKLLKYRINGSIDWYKNKTNDLLYDVAIPNITGFSTIRSNVGQLQNSGVEVNLTTINFDRKNFQWSTTFNFSTNSNKIIRLTGADTNGDGKEDDMIASNLFIGKSLGTIYGYQSDGIYQATDKIPSGYYVGCYKIVDQNKDGNITPDDRVVLGHTEPAYRVSMLNKFSYKKFTLSIFFNSIQGGKNGYLGANSPAVSRSDNSLRWNDIAGVNYWSPANTTGEYARSVSSPAITPTLYKDRSFIRLQDISLSYQLDFECIKKIGIQDLTVYVSGKNLATWTKWKGWDPETGQGLTTSGRPVMKGYSVGCNVTF</sequence>
<keyword evidence="7 8" id="KW-0998">Cell outer membrane</keyword>
<evidence type="ECO:0000256" key="3">
    <source>
        <dbReference type="ARBA" id="ARBA00022452"/>
    </source>
</evidence>
<evidence type="ECO:0000256" key="1">
    <source>
        <dbReference type="ARBA" id="ARBA00004571"/>
    </source>
</evidence>
<evidence type="ECO:0000313" key="13">
    <source>
        <dbReference type="EMBL" id="GAT63630.1"/>
    </source>
</evidence>
<dbReference type="RefSeq" id="WP_068705024.1">
    <property type="nucleotide sequence ID" value="NZ_BDCR01000004.1"/>
</dbReference>
<keyword evidence="2 8" id="KW-0813">Transport</keyword>
<dbReference type="Gene3D" id="2.60.40.1120">
    <property type="entry name" value="Carboxypeptidase-like, regulatory domain"/>
    <property type="match status" value="1"/>
</dbReference>
<evidence type="ECO:0000259" key="11">
    <source>
        <dbReference type="Pfam" id="PF00593"/>
    </source>
</evidence>
<feature type="signal peptide" evidence="10">
    <location>
        <begin position="1"/>
        <end position="21"/>
    </location>
</feature>
<comment type="caution">
    <text evidence="13">The sequence shown here is derived from an EMBL/GenBank/DDBJ whole genome shotgun (WGS) entry which is preliminary data.</text>
</comment>
<dbReference type="Pfam" id="PF07715">
    <property type="entry name" value="Plug"/>
    <property type="match status" value="1"/>
</dbReference>
<name>A0A161LSD3_9BACT</name>
<evidence type="ECO:0000256" key="6">
    <source>
        <dbReference type="ARBA" id="ARBA00023136"/>
    </source>
</evidence>
<evidence type="ECO:0000256" key="8">
    <source>
        <dbReference type="PROSITE-ProRule" id="PRU01360"/>
    </source>
</evidence>
<dbReference type="InterPro" id="IPR000531">
    <property type="entry name" value="Beta-barrel_TonB"/>
</dbReference>
<evidence type="ECO:0000256" key="10">
    <source>
        <dbReference type="SAM" id="SignalP"/>
    </source>
</evidence>
<dbReference type="InterPro" id="IPR012910">
    <property type="entry name" value="Plug_dom"/>
</dbReference>
<dbReference type="InterPro" id="IPR037066">
    <property type="entry name" value="Plug_dom_sf"/>
</dbReference>
<dbReference type="NCBIfam" id="TIGR04057">
    <property type="entry name" value="SusC_RagA_signa"/>
    <property type="match status" value="1"/>
</dbReference>
<organism evidence="13 14">
    <name type="scientific">Paludibacter jiangxiensis</name>
    <dbReference type="NCBI Taxonomy" id="681398"/>
    <lineage>
        <taxon>Bacteria</taxon>
        <taxon>Pseudomonadati</taxon>
        <taxon>Bacteroidota</taxon>
        <taxon>Bacteroidia</taxon>
        <taxon>Bacteroidales</taxon>
        <taxon>Paludibacteraceae</taxon>
        <taxon>Paludibacter</taxon>
    </lineage>
</organism>
<dbReference type="InterPro" id="IPR023996">
    <property type="entry name" value="TonB-dep_OMP_SusC/RagA"/>
</dbReference>
<keyword evidence="14" id="KW-1185">Reference proteome</keyword>
<comment type="similarity">
    <text evidence="8 9">Belongs to the TonB-dependent receptor family.</text>
</comment>
<evidence type="ECO:0000313" key="14">
    <source>
        <dbReference type="Proteomes" id="UP000076586"/>
    </source>
</evidence>
<comment type="subcellular location">
    <subcellularLocation>
        <location evidence="1 8">Cell outer membrane</location>
        <topology evidence="1 8">Multi-pass membrane protein</topology>
    </subcellularLocation>
</comment>
<dbReference type="GO" id="GO:0009279">
    <property type="term" value="C:cell outer membrane"/>
    <property type="evidence" value="ECO:0007669"/>
    <property type="project" value="UniProtKB-SubCell"/>
</dbReference>
<dbReference type="Gene3D" id="2.40.170.20">
    <property type="entry name" value="TonB-dependent receptor, beta-barrel domain"/>
    <property type="match status" value="1"/>
</dbReference>
<dbReference type="InterPro" id="IPR008969">
    <property type="entry name" value="CarboxyPept-like_regulatory"/>
</dbReference>
<proteinExistence type="inferred from homology"/>
<evidence type="ECO:0000256" key="5">
    <source>
        <dbReference type="ARBA" id="ARBA00023077"/>
    </source>
</evidence>
<evidence type="ECO:0000256" key="2">
    <source>
        <dbReference type="ARBA" id="ARBA00022448"/>
    </source>
</evidence>
<feature type="domain" description="TonB-dependent receptor plug" evidence="12">
    <location>
        <begin position="114"/>
        <end position="220"/>
    </location>
</feature>
<keyword evidence="5 9" id="KW-0798">TonB box</keyword>
<feature type="domain" description="TonB-dependent receptor-like beta-barrel" evidence="11">
    <location>
        <begin position="404"/>
        <end position="955"/>
    </location>
</feature>
<dbReference type="Proteomes" id="UP000076586">
    <property type="component" value="Unassembled WGS sequence"/>
</dbReference>
<dbReference type="InterPro" id="IPR039426">
    <property type="entry name" value="TonB-dep_rcpt-like"/>
</dbReference>
<dbReference type="NCBIfam" id="TIGR04056">
    <property type="entry name" value="OMP_RagA_SusC"/>
    <property type="match status" value="1"/>
</dbReference>
<dbReference type="InterPro" id="IPR023997">
    <property type="entry name" value="TonB-dep_OMP_SusC/RagA_CS"/>
</dbReference>
<dbReference type="Gene3D" id="2.170.130.10">
    <property type="entry name" value="TonB-dependent receptor, plug domain"/>
    <property type="match status" value="1"/>
</dbReference>
<dbReference type="EMBL" id="BDCR01000004">
    <property type="protein sequence ID" value="GAT63630.1"/>
    <property type="molecule type" value="Genomic_DNA"/>
</dbReference>
<evidence type="ECO:0000256" key="7">
    <source>
        <dbReference type="ARBA" id="ARBA00023237"/>
    </source>
</evidence>
<feature type="chain" id="PRO_5007824811" evidence="10">
    <location>
        <begin position="22"/>
        <end position="991"/>
    </location>
</feature>
<dbReference type="SUPFAM" id="SSF56935">
    <property type="entry name" value="Porins"/>
    <property type="match status" value="1"/>
</dbReference>
<keyword evidence="10" id="KW-0732">Signal</keyword>
<keyword evidence="3 8" id="KW-1134">Transmembrane beta strand</keyword>
<dbReference type="STRING" id="681398.PJIAN_4169"/>
<dbReference type="Pfam" id="PF13715">
    <property type="entry name" value="CarbopepD_reg_2"/>
    <property type="match status" value="1"/>
</dbReference>
<gene>
    <name evidence="13" type="ORF">PJIAN_4169</name>
</gene>
<protein>
    <submittedName>
        <fullName evidence="13">TonB-linked outer membrane protein, SusC/RagA family</fullName>
    </submittedName>
</protein>
<reference evidence="14" key="1">
    <citation type="submission" date="2016-04" db="EMBL/GenBank/DDBJ databases">
        <title>Draft genome sequence of Paludibacter jiangxiensis strain NM7.</title>
        <authorList>
            <person name="Qiu Y."/>
            <person name="Matsuura N."/>
            <person name="Ohashi A."/>
            <person name="Tourlousse M.D."/>
            <person name="Sekiguchi Y."/>
        </authorList>
    </citation>
    <scope>NUCLEOTIDE SEQUENCE [LARGE SCALE GENOMIC DNA]</scope>
    <source>
        <strain evidence="14">NM7</strain>
    </source>
</reference>
<dbReference type="AlphaFoldDB" id="A0A161LSD3"/>
<evidence type="ECO:0000259" key="12">
    <source>
        <dbReference type="Pfam" id="PF07715"/>
    </source>
</evidence>
<keyword evidence="6 8" id="KW-0472">Membrane</keyword>
<dbReference type="InterPro" id="IPR036942">
    <property type="entry name" value="Beta-barrel_TonB_sf"/>
</dbReference>
<evidence type="ECO:0000256" key="9">
    <source>
        <dbReference type="RuleBase" id="RU003357"/>
    </source>
</evidence>
<accession>A0A161LSD3</accession>
<dbReference type="FunFam" id="2.60.40.1120:FF:000003">
    <property type="entry name" value="Outer membrane protein Omp121"/>
    <property type="match status" value="1"/>
</dbReference>
<reference evidence="14" key="2">
    <citation type="journal article" date="2017" name="Genome Announc.">
        <title>Draft genome sequence of Paludibacter jiangxiensis NM7(T), a propionate-producing fermentative bacterium.</title>
        <authorList>
            <person name="Qiu Y.-L."/>
            <person name="Tourlousse D.M."/>
            <person name="Matsuura N."/>
            <person name="Ohashi A."/>
            <person name="Sekiguchi Y."/>
        </authorList>
    </citation>
    <scope>NUCLEOTIDE SEQUENCE [LARGE SCALE GENOMIC DNA]</scope>
    <source>
        <strain evidence="14">NM7</strain>
    </source>
</reference>